<reference evidence="1 2" key="1">
    <citation type="journal article" date="2018" name="Front. Plant Sci.">
        <title>Red Clover (Trifolium pratense) and Zigzag Clover (T. medium) - A Picture of Genomic Similarities and Differences.</title>
        <authorList>
            <person name="Dluhosova J."/>
            <person name="Istvanek J."/>
            <person name="Nedelnik J."/>
            <person name="Repkova J."/>
        </authorList>
    </citation>
    <scope>NUCLEOTIDE SEQUENCE [LARGE SCALE GENOMIC DNA]</scope>
    <source>
        <strain evidence="2">cv. 10/8</strain>
        <tissue evidence="1">Leaf</tissue>
    </source>
</reference>
<evidence type="ECO:0000313" key="2">
    <source>
        <dbReference type="Proteomes" id="UP000265520"/>
    </source>
</evidence>
<keyword evidence="2" id="KW-1185">Reference proteome</keyword>
<proteinExistence type="predicted"/>
<organism evidence="1 2">
    <name type="scientific">Trifolium medium</name>
    <dbReference type="NCBI Taxonomy" id="97028"/>
    <lineage>
        <taxon>Eukaryota</taxon>
        <taxon>Viridiplantae</taxon>
        <taxon>Streptophyta</taxon>
        <taxon>Embryophyta</taxon>
        <taxon>Tracheophyta</taxon>
        <taxon>Spermatophyta</taxon>
        <taxon>Magnoliopsida</taxon>
        <taxon>eudicotyledons</taxon>
        <taxon>Gunneridae</taxon>
        <taxon>Pentapetalae</taxon>
        <taxon>rosids</taxon>
        <taxon>fabids</taxon>
        <taxon>Fabales</taxon>
        <taxon>Fabaceae</taxon>
        <taxon>Papilionoideae</taxon>
        <taxon>50 kb inversion clade</taxon>
        <taxon>NPAAA clade</taxon>
        <taxon>Hologalegina</taxon>
        <taxon>IRL clade</taxon>
        <taxon>Trifolieae</taxon>
        <taxon>Trifolium</taxon>
    </lineage>
</organism>
<evidence type="ECO:0000313" key="1">
    <source>
        <dbReference type="EMBL" id="MCI31711.1"/>
    </source>
</evidence>
<comment type="caution">
    <text evidence="1">The sequence shown here is derived from an EMBL/GenBank/DDBJ whole genome shotgun (WGS) entry which is preliminary data.</text>
</comment>
<dbReference type="Proteomes" id="UP000265520">
    <property type="component" value="Unassembled WGS sequence"/>
</dbReference>
<feature type="non-terminal residue" evidence="1">
    <location>
        <position position="31"/>
    </location>
</feature>
<protein>
    <submittedName>
        <fullName evidence="1">Uncharacterized protein</fullName>
    </submittedName>
</protein>
<dbReference type="EMBL" id="LXQA010189389">
    <property type="protein sequence ID" value="MCI31711.1"/>
    <property type="molecule type" value="Genomic_DNA"/>
</dbReference>
<dbReference type="AlphaFoldDB" id="A0A392R538"/>
<sequence length="31" mass="3562">MEGVRTDKKMEGVRWDSDGRLKEVGAGRRLE</sequence>
<name>A0A392R538_9FABA</name>
<accession>A0A392R538</accession>